<dbReference type="Proteomes" id="UP000694392">
    <property type="component" value="Unplaced"/>
</dbReference>
<evidence type="ECO:0000256" key="12">
    <source>
        <dbReference type="ARBA" id="ARBA00023157"/>
    </source>
</evidence>
<evidence type="ECO:0000256" key="6">
    <source>
        <dbReference type="ARBA" id="ARBA00011891"/>
    </source>
</evidence>
<dbReference type="GO" id="GO:0005764">
    <property type="term" value="C:lysosome"/>
    <property type="evidence" value="ECO:0007669"/>
    <property type="project" value="UniProtKB-SubCell"/>
</dbReference>
<keyword evidence="13" id="KW-0325">Glycoprotein</keyword>
<feature type="domain" description="Choloylglycine hydrolase/NAAA C-terminal" evidence="20">
    <location>
        <begin position="143"/>
        <end position="362"/>
    </location>
</feature>
<proteinExistence type="inferred from homology"/>
<evidence type="ECO:0000259" key="20">
    <source>
        <dbReference type="Pfam" id="PF02275"/>
    </source>
</evidence>
<feature type="active site" description="Nucleophile" evidence="18">
    <location>
        <position position="143"/>
    </location>
</feature>
<name>A0A8D0HEI0_SPHPU</name>
<dbReference type="GO" id="GO:0017040">
    <property type="term" value="F:N-acylsphingosine amidohydrolase activity"/>
    <property type="evidence" value="ECO:0007669"/>
    <property type="project" value="UniProtKB-EC"/>
</dbReference>
<dbReference type="GO" id="GO:0006631">
    <property type="term" value="P:fatty acid metabolic process"/>
    <property type="evidence" value="ECO:0007669"/>
    <property type="project" value="InterPro"/>
</dbReference>
<reference evidence="22" key="2">
    <citation type="submission" date="2025-09" db="UniProtKB">
        <authorList>
            <consortium name="Ensembl"/>
        </authorList>
    </citation>
    <scope>IDENTIFICATION</scope>
</reference>
<dbReference type="GO" id="GO:0017064">
    <property type="term" value="F:fatty acid amide hydrolase activity"/>
    <property type="evidence" value="ECO:0007669"/>
    <property type="project" value="InterPro"/>
</dbReference>
<evidence type="ECO:0000256" key="16">
    <source>
        <dbReference type="ARBA" id="ARBA00048057"/>
    </source>
</evidence>
<evidence type="ECO:0000256" key="2">
    <source>
        <dbReference type="ARBA" id="ARBA00004613"/>
    </source>
</evidence>
<evidence type="ECO:0000256" key="4">
    <source>
        <dbReference type="ARBA" id="ARBA00004991"/>
    </source>
</evidence>
<dbReference type="FunFam" id="3.60.60.10:FF:000002">
    <property type="entry name" value="N-acylsphingosine amidohydrolase 1"/>
    <property type="match status" value="1"/>
</dbReference>
<evidence type="ECO:0000313" key="23">
    <source>
        <dbReference type="Proteomes" id="UP000694392"/>
    </source>
</evidence>
<dbReference type="PANTHER" id="PTHR28583">
    <property type="entry name" value="ACID AMIDASE"/>
    <property type="match status" value="1"/>
</dbReference>
<comment type="catalytic activity">
    <reaction evidence="16">
        <text>an N-acylsphing-4-enine + H2O = sphing-4-enine + a fatty acid</text>
        <dbReference type="Rhea" id="RHEA:20856"/>
        <dbReference type="ChEBI" id="CHEBI:15377"/>
        <dbReference type="ChEBI" id="CHEBI:28868"/>
        <dbReference type="ChEBI" id="CHEBI:52639"/>
        <dbReference type="ChEBI" id="CHEBI:57756"/>
        <dbReference type="EC" id="3.5.1.23"/>
    </reaction>
</comment>
<feature type="domain" description="Acid ceramidase N-terminal" evidence="21">
    <location>
        <begin position="46"/>
        <end position="104"/>
    </location>
</feature>
<evidence type="ECO:0000256" key="11">
    <source>
        <dbReference type="ARBA" id="ARBA00023098"/>
    </source>
</evidence>
<evidence type="ECO:0000259" key="21">
    <source>
        <dbReference type="Pfam" id="PF15508"/>
    </source>
</evidence>
<dbReference type="InterPro" id="IPR029130">
    <property type="entry name" value="Acid_ceramidase_N"/>
</dbReference>
<dbReference type="Pfam" id="PF02275">
    <property type="entry name" value="CBAH"/>
    <property type="match status" value="1"/>
</dbReference>
<comment type="pathway">
    <text evidence="4">Sphingolipid metabolism.</text>
</comment>
<dbReference type="CDD" id="cd01903">
    <property type="entry name" value="Ntn_AC_NAAA"/>
    <property type="match status" value="1"/>
</dbReference>
<evidence type="ECO:0000256" key="8">
    <source>
        <dbReference type="ARBA" id="ARBA00022729"/>
    </source>
</evidence>
<evidence type="ECO:0000256" key="17">
    <source>
        <dbReference type="PIRNR" id="PIRNR017632"/>
    </source>
</evidence>
<evidence type="ECO:0000256" key="14">
    <source>
        <dbReference type="ARBA" id="ARBA00023228"/>
    </source>
</evidence>
<dbReference type="GO" id="GO:0030216">
    <property type="term" value="P:keratinocyte differentiation"/>
    <property type="evidence" value="ECO:0007669"/>
    <property type="project" value="Ensembl"/>
</dbReference>
<dbReference type="GO" id="GO:0071356">
    <property type="term" value="P:cellular response to tumor necrosis factor"/>
    <property type="evidence" value="ECO:0007669"/>
    <property type="project" value="Ensembl"/>
</dbReference>
<dbReference type="GO" id="GO:0050810">
    <property type="term" value="P:regulation of steroid biosynthetic process"/>
    <property type="evidence" value="ECO:0007669"/>
    <property type="project" value="Ensembl"/>
</dbReference>
<keyword evidence="8 19" id="KW-0732">Signal</keyword>
<evidence type="ECO:0000256" key="15">
    <source>
        <dbReference type="ARBA" id="ARBA00040588"/>
    </source>
</evidence>
<evidence type="ECO:0000256" key="13">
    <source>
        <dbReference type="ARBA" id="ARBA00023180"/>
    </source>
</evidence>
<evidence type="ECO:0000256" key="3">
    <source>
        <dbReference type="ARBA" id="ARBA00004760"/>
    </source>
</evidence>
<dbReference type="GO" id="GO:0062098">
    <property type="term" value="P:regulation of programmed necrotic cell death"/>
    <property type="evidence" value="ECO:0007669"/>
    <property type="project" value="Ensembl"/>
</dbReference>
<organism evidence="22 23">
    <name type="scientific">Sphenodon punctatus</name>
    <name type="common">Tuatara</name>
    <name type="synonym">Hatteria punctata</name>
    <dbReference type="NCBI Taxonomy" id="8508"/>
    <lineage>
        <taxon>Eukaryota</taxon>
        <taxon>Metazoa</taxon>
        <taxon>Chordata</taxon>
        <taxon>Craniata</taxon>
        <taxon>Vertebrata</taxon>
        <taxon>Euteleostomi</taxon>
        <taxon>Lepidosauria</taxon>
        <taxon>Sphenodontia</taxon>
        <taxon>Sphenodontidae</taxon>
        <taxon>Sphenodon</taxon>
    </lineage>
</organism>
<dbReference type="GO" id="GO:0005615">
    <property type="term" value="C:extracellular space"/>
    <property type="evidence" value="ECO:0007669"/>
    <property type="project" value="Ensembl"/>
</dbReference>
<dbReference type="OMA" id="GWWMSFL"/>
<keyword evidence="11 17" id="KW-0443">Lipid metabolism</keyword>
<evidence type="ECO:0000256" key="7">
    <source>
        <dbReference type="ARBA" id="ARBA00022525"/>
    </source>
</evidence>
<feature type="chain" id="PRO_5034977956" description="Acid ceramidase" evidence="19">
    <location>
        <begin position="24"/>
        <end position="395"/>
    </location>
</feature>
<dbReference type="Pfam" id="PF15508">
    <property type="entry name" value="NAAA-beta"/>
    <property type="match status" value="1"/>
</dbReference>
<keyword evidence="14" id="KW-0458">Lysosome</keyword>
<reference evidence="22" key="1">
    <citation type="submission" date="2025-08" db="UniProtKB">
        <authorList>
            <consortium name="Ensembl"/>
        </authorList>
    </citation>
    <scope>IDENTIFICATION</scope>
</reference>
<comment type="similarity">
    <text evidence="5 17">Belongs to the acid ceramidase family.</text>
</comment>
<keyword evidence="9 17" id="KW-0378">Hydrolase</keyword>
<dbReference type="GO" id="GO:0046514">
    <property type="term" value="P:ceramide catabolic process"/>
    <property type="evidence" value="ECO:0007669"/>
    <property type="project" value="Ensembl"/>
</dbReference>
<evidence type="ECO:0000256" key="10">
    <source>
        <dbReference type="ARBA" id="ARBA00022919"/>
    </source>
</evidence>
<dbReference type="PIRSF" id="PIRSF017632">
    <property type="entry name" value="Acid_ceramidase-like"/>
    <property type="match status" value="1"/>
</dbReference>
<evidence type="ECO:0000256" key="1">
    <source>
        <dbReference type="ARBA" id="ARBA00004371"/>
    </source>
</evidence>
<evidence type="ECO:0000256" key="5">
    <source>
        <dbReference type="ARBA" id="ARBA00005730"/>
    </source>
</evidence>
<dbReference type="EC" id="3.5.1.23" evidence="6"/>
<dbReference type="GO" id="GO:0016020">
    <property type="term" value="C:membrane"/>
    <property type="evidence" value="ECO:0007669"/>
    <property type="project" value="GOC"/>
</dbReference>
<evidence type="ECO:0000313" key="22">
    <source>
        <dbReference type="Ensembl" id="ENSSPUP00000022546.1"/>
    </source>
</evidence>
<gene>
    <name evidence="22" type="primary">ASAH1</name>
</gene>
<evidence type="ECO:0000256" key="9">
    <source>
        <dbReference type="ARBA" id="ARBA00022801"/>
    </source>
</evidence>
<dbReference type="InterPro" id="IPR029132">
    <property type="entry name" value="CBAH/NAAA_C"/>
</dbReference>
<dbReference type="AlphaFoldDB" id="A0A8D0HEI0"/>
<comment type="pathway">
    <text evidence="3">Lipid metabolism; sphingolipid metabolism.</text>
</comment>
<dbReference type="Ensembl" id="ENSSPUT00000024039.1">
    <property type="protein sequence ID" value="ENSSPUP00000022546.1"/>
    <property type="gene ID" value="ENSSPUG00000017314.1"/>
</dbReference>
<accession>A0A8D0HEI0</accession>
<keyword evidence="23" id="KW-1185">Reference proteome</keyword>
<evidence type="ECO:0000256" key="19">
    <source>
        <dbReference type="SAM" id="SignalP"/>
    </source>
</evidence>
<dbReference type="GeneTree" id="ENSGT00530000063548"/>
<keyword evidence="10" id="KW-0746">Sphingolipid metabolism</keyword>
<protein>
    <recommendedName>
        <fullName evidence="15">Acid ceramidase</fullName>
        <ecNumber evidence="6">3.5.1.23</ecNumber>
    </recommendedName>
</protein>
<dbReference type="GO" id="GO:0046512">
    <property type="term" value="P:sphingosine biosynthetic process"/>
    <property type="evidence" value="ECO:0007669"/>
    <property type="project" value="Ensembl"/>
</dbReference>
<dbReference type="GO" id="GO:0046513">
    <property type="term" value="P:ceramide biosynthetic process"/>
    <property type="evidence" value="ECO:0007669"/>
    <property type="project" value="Ensembl"/>
</dbReference>
<dbReference type="GO" id="GO:0005634">
    <property type="term" value="C:nucleus"/>
    <property type="evidence" value="ECO:0007669"/>
    <property type="project" value="Ensembl"/>
</dbReference>
<keyword evidence="12" id="KW-1015">Disulfide bond</keyword>
<sequence>MRVWRGALLGAVLAAVAALAVLAKDPYAEECRNESYPPSGPRFKGNAPVYIINLDLPPSKRWDQLINDKKVQLKTLTDTMRGIMTAFFPSGKVVHILEKELTLLSATLPYPFREEIEGIAKASGIPLGEIVMFNVFYEIFTVCTSIVAEDKTGKLYHARNLDFGLFLGWDVKNSSWTITEELRPLTVSLDFQRNNKTVFKSSNFAGYVGMVSGMKPGIFSLTMNERFSIDGGYIGIFQWILGKRDGMWMGFLTRAVLENSTSYEDAKDQLTKTKLLAPAYFILGGNRTGQGCVITRSRLSTLDIWNINTNGGPWYVLETNYDHWEDPFVLDDRRTPARRCMDRITPENISLPTIFDVLTTKPVLNKLTVSTTLISVTDSRIETYLLGCPDPCNPW</sequence>
<dbReference type="PANTHER" id="PTHR28583:SF1">
    <property type="entry name" value="ACID CERAMIDASE"/>
    <property type="match status" value="1"/>
</dbReference>
<keyword evidence="7" id="KW-0964">Secreted</keyword>
<dbReference type="Gene3D" id="3.60.60.10">
    <property type="entry name" value="Penicillin V Acylase, Chain A"/>
    <property type="match status" value="1"/>
</dbReference>
<evidence type="ECO:0000256" key="18">
    <source>
        <dbReference type="PIRSR" id="PIRSR017632-1"/>
    </source>
</evidence>
<feature type="signal peptide" evidence="19">
    <location>
        <begin position="1"/>
        <end position="23"/>
    </location>
</feature>
<comment type="subcellular location">
    <subcellularLocation>
        <location evidence="1">Lysosome</location>
    </subcellularLocation>
    <subcellularLocation>
        <location evidence="2">Secreted</location>
    </subcellularLocation>
</comment>
<dbReference type="InterPro" id="IPR016699">
    <property type="entry name" value="Acid_ceramidase-like"/>
</dbReference>